<evidence type="ECO:0000313" key="1">
    <source>
        <dbReference type="EMBL" id="OMJ21117.1"/>
    </source>
</evidence>
<evidence type="ECO:0000313" key="2">
    <source>
        <dbReference type="Proteomes" id="UP000187283"/>
    </source>
</evidence>
<gene>
    <name evidence="1" type="ORF">AYI70_g3662</name>
</gene>
<comment type="caution">
    <text evidence="1">The sequence shown here is derived from an EMBL/GenBank/DDBJ whole genome shotgun (WGS) entry which is preliminary data.</text>
</comment>
<organism evidence="1 2">
    <name type="scientific">Smittium culicis</name>
    <dbReference type="NCBI Taxonomy" id="133412"/>
    <lineage>
        <taxon>Eukaryota</taxon>
        <taxon>Fungi</taxon>
        <taxon>Fungi incertae sedis</taxon>
        <taxon>Zoopagomycota</taxon>
        <taxon>Kickxellomycotina</taxon>
        <taxon>Harpellomycetes</taxon>
        <taxon>Harpellales</taxon>
        <taxon>Legeriomycetaceae</taxon>
        <taxon>Smittium</taxon>
    </lineage>
</organism>
<sequence>MISEYSETLYKVLESSIHDMTSPLKAELREAFVMALVFQDGADEI</sequence>
<keyword evidence="2" id="KW-1185">Reference proteome</keyword>
<proteinExistence type="predicted"/>
<name>A0A1R1Y2C1_9FUNG</name>
<protein>
    <submittedName>
        <fullName evidence="1">Uncharacterized protein</fullName>
    </submittedName>
</protein>
<accession>A0A1R1Y2C1</accession>
<dbReference type="AlphaFoldDB" id="A0A1R1Y2C1"/>
<dbReference type="Proteomes" id="UP000187283">
    <property type="component" value="Unassembled WGS sequence"/>
</dbReference>
<reference evidence="1 2" key="1">
    <citation type="submission" date="2017-01" db="EMBL/GenBank/DDBJ databases">
        <authorList>
            <person name="Mah S.A."/>
            <person name="Swanson W.J."/>
            <person name="Moy G.W."/>
            <person name="Vacquier V.D."/>
        </authorList>
    </citation>
    <scope>NUCLEOTIDE SEQUENCE [LARGE SCALE GENOMIC DNA]</scope>
    <source>
        <strain evidence="1 2">GSMNP</strain>
    </source>
</reference>
<feature type="non-terminal residue" evidence="1">
    <location>
        <position position="45"/>
    </location>
</feature>
<dbReference type="EMBL" id="LSSN01001084">
    <property type="protein sequence ID" value="OMJ21117.1"/>
    <property type="molecule type" value="Genomic_DNA"/>
</dbReference>